<evidence type="ECO:0000313" key="1">
    <source>
        <dbReference type="EMBL" id="KAF2420195.1"/>
    </source>
</evidence>
<keyword evidence="2" id="KW-1185">Reference proteome</keyword>
<proteinExistence type="predicted"/>
<dbReference type="EMBL" id="MU007112">
    <property type="protein sequence ID" value="KAF2420195.1"/>
    <property type="molecule type" value="Genomic_DNA"/>
</dbReference>
<name>A0A9P4TTE0_9PEZI</name>
<accession>A0A9P4TTE0</accession>
<protein>
    <submittedName>
        <fullName evidence="1">Uncharacterized protein</fullName>
    </submittedName>
</protein>
<organism evidence="1 2">
    <name type="scientific">Tothia fuscella</name>
    <dbReference type="NCBI Taxonomy" id="1048955"/>
    <lineage>
        <taxon>Eukaryota</taxon>
        <taxon>Fungi</taxon>
        <taxon>Dikarya</taxon>
        <taxon>Ascomycota</taxon>
        <taxon>Pezizomycotina</taxon>
        <taxon>Dothideomycetes</taxon>
        <taxon>Pleosporomycetidae</taxon>
        <taxon>Venturiales</taxon>
        <taxon>Cylindrosympodiaceae</taxon>
        <taxon>Tothia</taxon>
    </lineage>
</organism>
<dbReference type="AlphaFoldDB" id="A0A9P4TTE0"/>
<comment type="caution">
    <text evidence="1">The sequence shown here is derived from an EMBL/GenBank/DDBJ whole genome shotgun (WGS) entry which is preliminary data.</text>
</comment>
<sequence length="255" mass="29199">MSGLWQTALYRGISLYEFGKSTFAAPGHRLCAGCKLRKIRMVYVSDFEDEEIGTIQDVSERQHCTICRMVYNILLDRNRTFRENEIDQSVRERLLLRAGSAQVVLAESAEREIDILLRRSERSRAPSLPLRFEKFCWSNAEGEGQLGPRVWPLDLEAIRRIRRMEIVQASGGSTLAMRRIHSMINTCVSTHGERCNGGHIAGMRDDRHFELIFIHVVDACLMRGTSQSGYLARKSAHAYTCCSRFANLVWVQQRT</sequence>
<dbReference type="Proteomes" id="UP000800235">
    <property type="component" value="Unassembled WGS sequence"/>
</dbReference>
<gene>
    <name evidence="1" type="ORF">EJ08DRAFT_665687</name>
</gene>
<evidence type="ECO:0000313" key="2">
    <source>
        <dbReference type="Proteomes" id="UP000800235"/>
    </source>
</evidence>
<reference evidence="1" key="1">
    <citation type="journal article" date="2020" name="Stud. Mycol.">
        <title>101 Dothideomycetes genomes: a test case for predicting lifestyles and emergence of pathogens.</title>
        <authorList>
            <person name="Haridas S."/>
            <person name="Albert R."/>
            <person name="Binder M."/>
            <person name="Bloem J."/>
            <person name="Labutti K."/>
            <person name="Salamov A."/>
            <person name="Andreopoulos B."/>
            <person name="Baker S."/>
            <person name="Barry K."/>
            <person name="Bills G."/>
            <person name="Bluhm B."/>
            <person name="Cannon C."/>
            <person name="Castanera R."/>
            <person name="Culley D."/>
            <person name="Daum C."/>
            <person name="Ezra D."/>
            <person name="Gonzalez J."/>
            <person name="Henrissat B."/>
            <person name="Kuo A."/>
            <person name="Liang C."/>
            <person name="Lipzen A."/>
            <person name="Lutzoni F."/>
            <person name="Magnuson J."/>
            <person name="Mondo S."/>
            <person name="Nolan M."/>
            <person name="Ohm R."/>
            <person name="Pangilinan J."/>
            <person name="Park H.-J."/>
            <person name="Ramirez L."/>
            <person name="Alfaro M."/>
            <person name="Sun H."/>
            <person name="Tritt A."/>
            <person name="Yoshinaga Y."/>
            <person name="Zwiers L.-H."/>
            <person name="Turgeon B."/>
            <person name="Goodwin S."/>
            <person name="Spatafora J."/>
            <person name="Crous P."/>
            <person name="Grigoriev I."/>
        </authorList>
    </citation>
    <scope>NUCLEOTIDE SEQUENCE</scope>
    <source>
        <strain evidence="1">CBS 130266</strain>
    </source>
</reference>